<dbReference type="AlphaFoldDB" id="A0AAE0ZWV0"/>
<sequence>MSLGAAGITQSVSNNEELKKLASCIQYFNFNVVFGFAHVTANASRTEYSSNFSESMTKDLRAAKVWNIGGASAYPIPSLTASRSIARVDHAHPQ</sequence>
<dbReference type="EMBL" id="JAWDGP010003216">
    <property type="protein sequence ID" value="KAK3776381.1"/>
    <property type="molecule type" value="Genomic_DNA"/>
</dbReference>
<dbReference type="Proteomes" id="UP001283361">
    <property type="component" value="Unassembled WGS sequence"/>
</dbReference>
<reference evidence="1" key="1">
    <citation type="journal article" date="2023" name="G3 (Bethesda)">
        <title>A reference genome for the long-term kleptoplast-retaining sea slug Elysia crispata morphotype clarki.</title>
        <authorList>
            <person name="Eastman K.E."/>
            <person name="Pendleton A.L."/>
            <person name="Shaikh M.A."/>
            <person name="Suttiyut T."/>
            <person name="Ogas R."/>
            <person name="Tomko P."/>
            <person name="Gavelis G."/>
            <person name="Widhalm J.R."/>
            <person name="Wisecaver J.H."/>
        </authorList>
    </citation>
    <scope>NUCLEOTIDE SEQUENCE</scope>
    <source>
        <strain evidence="1">ECLA1</strain>
    </source>
</reference>
<evidence type="ECO:0000313" key="1">
    <source>
        <dbReference type="EMBL" id="KAK3776381.1"/>
    </source>
</evidence>
<organism evidence="1 2">
    <name type="scientific">Elysia crispata</name>
    <name type="common">lettuce slug</name>
    <dbReference type="NCBI Taxonomy" id="231223"/>
    <lineage>
        <taxon>Eukaryota</taxon>
        <taxon>Metazoa</taxon>
        <taxon>Spiralia</taxon>
        <taxon>Lophotrochozoa</taxon>
        <taxon>Mollusca</taxon>
        <taxon>Gastropoda</taxon>
        <taxon>Heterobranchia</taxon>
        <taxon>Euthyneura</taxon>
        <taxon>Panpulmonata</taxon>
        <taxon>Sacoglossa</taxon>
        <taxon>Placobranchoidea</taxon>
        <taxon>Plakobranchidae</taxon>
        <taxon>Elysia</taxon>
    </lineage>
</organism>
<comment type="caution">
    <text evidence="1">The sequence shown here is derived from an EMBL/GenBank/DDBJ whole genome shotgun (WGS) entry which is preliminary data.</text>
</comment>
<name>A0AAE0ZWV0_9GAST</name>
<keyword evidence="2" id="KW-1185">Reference proteome</keyword>
<accession>A0AAE0ZWV0</accession>
<gene>
    <name evidence="1" type="ORF">RRG08_023734</name>
</gene>
<protein>
    <submittedName>
        <fullName evidence="1">Uncharacterized protein</fullName>
    </submittedName>
</protein>
<evidence type="ECO:0000313" key="2">
    <source>
        <dbReference type="Proteomes" id="UP001283361"/>
    </source>
</evidence>
<proteinExistence type="predicted"/>